<dbReference type="eggNOG" id="COG1960">
    <property type="taxonomic scope" value="Bacteria"/>
</dbReference>
<dbReference type="Pfam" id="PF00441">
    <property type="entry name" value="Acyl-CoA_dh_1"/>
    <property type="match status" value="1"/>
</dbReference>
<dbReference type="RefSeq" id="WP_018066279.1">
    <property type="nucleotide sequence ID" value="NZ_AQWH01000021.1"/>
</dbReference>
<dbReference type="Gene3D" id="1.20.140.10">
    <property type="entry name" value="Butyryl-CoA Dehydrogenase, subunit A, domain 3"/>
    <property type="match status" value="1"/>
</dbReference>
<keyword evidence="4" id="KW-1185">Reference proteome</keyword>
<evidence type="ECO:0000259" key="2">
    <source>
        <dbReference type="Pfam" id="PF00441"/>
    </source>
</evidence>
<dbReference type="AlphaFoldDB" id="A0A1U9YWV3"/>
<dbReference type="PANTHER" id="PTHR43884">
    <property type="entry name" value="ACYL-COA DEHYDROGENASE"/>
    <property type="match status" value="1"/>
</dbReference>
<dbReference type="GO" id="GO:0016937">
    <property type="term" value="F:short-chain fatty acyl-CoA dehydrogenase activity"/>
    <property type="evidence" value="ECO:0007669"/>
    <property type="project" value="UniProtKB-EC"/>
</dbReference>
<dbReference type="STRING" id="1122214.Mame_00521"/>
<dbReference type="EC" id="1.3.8.1" evidence="3"/>
<name>A0A1U9YWV3_9HYPH</name>
<dbReference type="InterPro" id="IPR009075">
    <property type="entry name" value="AcylCo_DH/oxidase_C"/>
</dbReference>
<keyword evidence="3" id="KW-0560">Oxidoreductase</keyword>
<dbReference type="InterPro" id="IPR036250">
    <property type="entry name" value="AcylCo_DH-like_C"/>
</dbReference>
<evidence type="ECO:0000313" key="3">
    <source>
        <dbReference type="EMBL" id="AQZ49904.1"/>
    </source>
</evidence>
<dbReference type="KEGG" id="mmed:Mame_00521"/>
<accession>A0A1U9YWV3</accession>
<reference evidence="3 4" key="1">
    <citation type="submission" date="2017-03" db="EMBL/GenBank/DDBJ databases">
        <title>Foreign affairs: Plasmid Transfer between Roseobacters and Rhizobia.</title>
        <authorList>
            <person name="Bartling P."/>
            <person name="Bunk B."/>
            <person name="Overmann J."/>
            <person name="Brinkmann H."/>
            <person name="Petersen J."/>
        </authorList>
    </citation>
    <scope>NUCLEOTIDE SEQUENCE [LARGE SCALE GENOMIC DNA]</scope>
    <source>
        <strain evidence="3 4">MACL11</strain>
    </source>
</reference>
<organism evidence="3 4">
    <name type="scientific">Martelella mediterranea DSM 17316</name>
    <dbReference type="NCBI Taxonomy" id="1122214"/>
    <lineage>
        <taxon>Bacteria</taxon>
        <taxon>Pseudomonadati</taxon>
        <taxon>Pseudomonadota</taxon>
        <taxon>Alphaproteobacteria</taxon>
        <taxon>Hyphomicrobiales</taxon>
        <taxon>Aurantimonadaceae</taxon>
        <taxon>Martelella</taxon>
    </lineage>
</organism>
<sequence length="306" mass="33685">MYFEPNEDMTALLSGLEQIALGEGTEWEPSGDWSRQVWSHTLDRTLDENGYYDAGAEESLGAIAAAAMIWRLSRLSVNIEAAASAMLRPALGEDLPRPIAVMTDRRGGAVRFLPMAKAVLRIDDDGVHAALLSDGDVRELPTINAYPMGEIVNDALEWRRLDADAGRIRDLWRIAVAAELAGAMRGGLDAVIAHVKDREQFGRPLGAFQGVQHRLAMASARLEPTYWLTLKAAQELDSADAAIALGYTASISTQIVYDLHQFMGAMGLTLEHPLHRWTYRLRHLRSELGGASTNLQLAADRLWRNA</sequence>
<feature type="domain" description="Acyl-CoA dehydrogenase/oxidase C-terminal" evidence="2">
    <location>
        <begin position="173"/>
        <end position="289"/>
    </location>
</feature>
<evidence type="ECO:0000313" key="4">
    <source>
        <dbReference type="Proteomes" id="UP000191135"/>
    </source>
</evidence>
<dbReference type="Proteomes" id="UP000191135">
    <property type="component" value="Chromosome"/>
</dbReference>
<evidence type="ECO:0000256" key="1">
    <source>
        <dbReference type="ARBA" id="ARBA00022630"/>
    </source>
</evidence>
<gene>
    <name evidence="3" type="ORF">Mame_00521</name>
</gene>
<dbReference type="PANTHER" id="PTHR43884:SF12">
    <property type="entry name" value="ISOVALERYL-COA DEHYDROGENASE, MITOCHONDRIAL-RELATED"/>
    <property type="match status" value="1"/>
</dbReference>
<proteinExistence type="predicted"/>
<dbReference type="EMBL" id="CP020330">
    <property type="protein sequence ID" value="AQZ49904.1"/>
    <property type="molecule type" value="Genomic_DNA"/>
</dbReference>
<dbReference type="OrthoDB" id="9775090at2"/>
<keyword evidence="1" id="KW-0285">Flavoprotein</keyword>
<protein>
    <submittedName>
        <fullName evidence="3">Acyl-CoA dehydrogenase, short-chain specific</fullName>
        <ecNumber evidence="3">1.3.8.1</ecNumber>
    </submittedName>
</protein>
<dbReference type="SUPFAM" id="SSF47203">
    <property type="entry name" value="Acyl-CoA dehydrogenase C-terminal domain-like"/>
    <property type="match status" value="1"/>
</dbReference>